<organism evidence="2 3">
    <name type="scientific">Mycteria americana</name>
    <name type="common">Wood stork</name>
    <dbReference type="NCBI Taxonomy" id="33587"/>
    <lineage>
        <taxon>Eukaryota</taxon>
        <taxon>Metazoa</taxon>
        <taxon>Chordata</taxon>
        <taxon>Craniata</taxon>
        <taxon>Vertebrata</taxon>
        <taxon>Euteleostomi</taxon>
        <taxon>Archelosauria</taxon>
        <taxon>Archosauria</taxon>
        <taxon>Dinosauria</taxon>
        <taxon>Saurischia</taxon>
        <taxon>Theropoda</taxon>
        <taxon>Coelurosauria</taxon>
        <taxon>Aves</taxon>
        <taxon>Neognathae</taxon>
        <taxon>Neoaves</taxon>
        <taxon>Aequornithes</taxon>
        <taxon>Ciconiiformes</taxon>
        <taxon>Ciconiidae</taxon>
        <taxon>Mycteria</taxon>
    </lineage>
</organism>
<protein>
    <recommendedName>
        <fullName evidence="4">Reverse transcriptase domain-containing protein</fullName>
    </recommendedName>
</protein>
<proteinExistence type="predicted"/>
<dbReference type="AlphaFoldDB" id="A0AAN7S0C7"/>
<name>A0AAN7S0C7_MYCAM</name>
<reference evidence="2 3" key="1">
    <citation type="journal article" date="2023" name="J. Hered.">
        <title>Chromosome-level genome of the wood stork (Mycteria americana) provides insight into avian chromosome evolution.</title>
        <authorList>
            <person name="Flamio R. Jr."/>
            <person name="Ramstad K.M."/>
        </authorList>
    </citation>
    <scope>NUCLEOTIDE SEQUENCE [LARGE SCALE GENOMIC DNA]</scope>
    <source>
        <strain evidence="2">JAX WOST 10</strain>
    </source>
</reference>
<dbReference type="EMBL" id="JAUNZN010000002">
    <property type="protein sequence ID" value="KAK4827644.1"/>
    <property type="molecule type" value="Genomic_DNA"/>
</dbReference>
<sequence>MTDASTFPGRQELELKREETDTRPFQAVIYIGLPHVDKVPGIPSYLVDMPEGLDAIQRDPDNLEKWAHVNLMRFNKAKCKVLHMGRGNPWYQYRLGDEGIESSPVEKDLGVLVDEKLDMSWQCALAAQKANRLLGCIKRSVASRSREVILPLYSALVRPHLEYCVQLWSPQRRKDKDLLEQVERRAAKMIRRMEHLSYEERLRELGLFSLEKRRLRGDLIAAFQYLKWAYKRDGDIYFSRACCDTTRGNGFKPKKGIFRLAIRKKFFTMSVVRHWNRLPREVVDALSPDTFKVRLDGALSNLIELKMSLFIAGSTCSTQSKDKTCCELCVHLQPNGCVILESARNPGHTVTFNLQGKVADETTGYAGLSKEFVVHVKGTVGWEEPMGTSAAPNQEKKDFRESQRQPAKVQKPVSQSLSTFPPSKEPVNYEAKSIPSLCIAPALPQVIVPLYSALVRPHLEYCVQFWAPHYKRDIEVLERVQRRARKLVKGLEQKSYEERLRELGLFSLEKRRLRGDLIALYNYLKGGCREVGVGLFSQVTSDRTRGNGLKLHQGRFRLDIRKFFFTKRVIKHWNRLPREVVESPSLEVFRRCLDEVLRDMV</sequence>
<accession>A0AAN7S0C7</accession>
<keyword evidence="3" id="KW-1185">Reference proteome</keyword>
<feature type="compositionally biased region" description="Polar residues" evidence="1">
    <location>
        <begin position="412"/>
        <end position="421"/>
    </location>
</feature>
<evidence type="ECO:0000313" key="2">
    <source>
        <dbReference type="EMBL" id="KAK4827644.1"/>
    </source>
</evidence>
<evidence type="ECO:0000313" key="3">
    <source>
        <dbReference type="Proteomes" id="UP001333110"/>
    </source>
</evidence>
<dbReference type="PANTHER" id="PTHR33332">
    <property type="entry name" value="REVERSE TRANSCRIPTASE DOMAIN-CONTAINING PROTEIN"/>
    <property type="match status" value="1"/>
</dbReference>
<evidence type="ECO:0000256" key="1">
    <source>
        <dbReference type="SAM" id="MobiDB-lite"/>
    </source>
</evidence>
<gene>
    <name evidence="2" type="ORF">QYF61_020416</name>
</gene>
<comment type="caution">
    <text evidence="2">The sequence shown here is derived from an EMBL/GenBank/DDBJ whole genome shotgun (WGS) entry which is preliminary data.</text>
</comment>
<dbReference type="PRINTS" id="PR01345">
    <property type="entry name" value="CERVTRCPTASE"/>
</dbReference>
<feature type="region of interest" description="Disordered" evidence="1">
    <location>
        <begin position="384"/>
        <end position="424"/>
    </location>
</feature>
<evidence type="ECO:0008006" key="4">
    <source>
        <dbReference type="Google" id="ProtNLM"/>
    </source>
</evidence>
<feature type="compositionally biased region" description="Basic and acidic residues" evidence="1">
    <location>
        <begin position="394"/>
        <end position="403"/>
    </location>
</feature>
<dbReference type="Proteomes" id="UP001333110">
    <property type="component" value="Unassembled WGS sequence"/>
</dbReference>